<name>D7CKV6_SYNLT</name>
<keyword evidence="7" id="KW-0227">DNA damage</keyword>
<dbReference type="SMART" id="SM00986">
    <property type="entry name" value="UDG"/>
    <property type="match status" value="1"/>
</dbReference>
<dbReference type="InterPro" id="IPR005273">
    <property type="entry name" value="Ura-DNA_glyco_family4"/>
</dbReference>
<keyword evidence="10" id="KW-0411">Iron-sulfur</keyword>
<proteinExistence type="inferred from homology"/>
<reference evidence="13 14" key="2">
    <citation type="journal article" date="2010" name="Stand. Genomic Sci.">
        <title>Complete genome sequence of Syntrophothermus lipocalidus type strain (TGB-C1).</title>
        <authorList>
            <person name="Djao O.D."/>
            <person name="Zhang X."/>
            <person name="Lucas S."/>
            <person name="Lapidus A."/>
            <person name="Del Rio T.G."/>
            <person name="Nolan M."/>
            <person name="Tice H."/>
            <person name="Cheng J.F."/>
            <person name="Han C."/>
            <person name="Tapia R."/>
            <person name="Goodwin L."/>
            <person name="Pitluck S."/>
            <person name="Liolios K."/>
            <person name="Ivanova N."/>
            <person name="Mavromatis K."/>
            <person name="Mikhailova N."/>
            <person name="Ovchinnikova G."/>
            <person name="Pati A."/>
            <person name="Brambilla E."/>
            <person name="Chen A."/>
            <person name="Palaniappan K."/>
            <person name="Land M."/>
            <person name="Hauser L."/>
            <person name="Chang Y.J."/>
            <person name="Jeffries C.D."/>
            <person name="Rohde M."/>
            <person name="Sikorski J."/>
            <person name="Spring S."/>
            <person name="Goker M."/>
            <person name="Detter J.C."/>
            <person name="Woyke T."/>
            <person name="Bristow J."/>
            <person name="Eisen J.A."/>
            <person name="Markowitz V."/>
            <person name="Hugenholtz P."/>
            <person name="Kyrpides N.C."/>
            <person name="Klenk H.P."/>
        </authorList>
    </citation>
    <scope>NUCLEOTIDE SEQUENCE [LARGE SCALE GENOMIC DNA]</scope>
    <source>
        <strain evidence="14">DSM 12680 / TGB-C1</strain>
    </source>
</reference>
<organism evidence="13 14">
    <name type="scientific">Syntrophothermus lipocalidus (strain DSM 12680 / TGB-C1)</name>
    <dbReference type="NCBI Taxonomy" id="643648"/>
    <lineage>
        <taxon>Bacteria</taxon>
        <taxon>Bacillati</taxon>
        <taxon>Bacillota</taxon>
        <taxon>Clostridia</taxon>
        <taxon>Eubacteriales</taxon>
        <taxon>Syntrophomonadaceae</taxon>
        <taxon>Syntrophothermus</taxon>
    </lineage>
</organism>
<dbReference type="Pfam" id="PF03167">
    <property type="entry name" value="UDG"/>
    <property type="match status" value="1"/>
</dbReference>
<reference evidence="14" key="1">
    <citation type="journal article" date="2010" name="Stand. Genomic Sci.">
        <title>Complete genome sequence of Syntrophothermus lipocalidus type strain (TGB-C1T).</title>
        <authorList>
            <consortium name="US DOE Joint Genome Institute (JGI-PGF)"/>
            <person name="Djao O."/>
            <person name="Zhang X."/>
            <person name="Lucas S."/>
            <person name="Lapidus A."/>
            <person name="Glavina Del Rio T."/>
            <person name="Nolan M."/>
            <person name="Tice H."/>
            <person name="Cheng J."/>
            <person name="Han C."/>
            <person name="Tapia R."/>
            <person name="Goodwin L."/>
            <person name="Pitluck S."/>
            <person name="Liolios K."/>
            <person name="Ivanova N."/>
            <person name="Mavromatis K."/>
            <person name="Mikhailova N."/>
            <person name="Ovchinnikova G."/>
            <person name="Pati A."/>
            <person name="Brambilla E."/>
            <person name="Chen A."/>
            <person name="Palaniappan K."/>
            <person name="Land M."/>
            <person name="Hauser L."/>
            <person name="Chang Y."/>
            <person name="Jeffries C."/>
            <person name="Rohde M."/>
            <person name="Sikorski J."/>
            <person name="Spring S."/>
            <person name="Goker M."/>
            <person name="Detter J."/>
            <person name="Woyke T."/>
            <person name="Bristow J."/>
            <person name="Eisen J."/>
            <person name="Markowitz V."/>
            <person name="Hugenholtz P."/>
            <person name="Kyrpides N."/>
            <person name="Klenk H."/>
        </authorList>
    </citation>
    <scope>NUCLEOTIDE SEQUENCE [LARGE SCALE GENOMIC DNA]</scope>
    <source>
        <strain evidence="14">DSM 12680 / TGB-C1</strain>
    </source>
</reference>
<dbReference type="EMBL" id="CP002048">
    <property type="protein sequence ID" value="ADI01341.1"/>
    <property type="molecule type" value="Genomic_DNA"/>
</dbReference>
<dbReference type="SUPFAM" id="SSF52141">
    <property type="entry name" value="Uracil-DNA glycosylase-like"/>
    <property type="match status" value="1"/>
</dbReference>
<dbReference type="EC" id="3.2.2.27" evidence="3"/>
<dbReference type="OrthoDB" id="5290748at2"/>
<comment type="similarity">
    <text evidence="2">Belongs to the uracil-DNA glycosylase (UDG) superfamily. Type 4 (UDGa) family.</text>
</comment>
<dbReference type="InterPro" id="IPR005122">
    <property type="entry name" value="Uracil-DNA_glycosylase-like"/>
</dbReference>
<dbReference type="AlphaFoldDB" id="D7CKV6"/>
<evidence type="ECO:0000256" key="1">
    <source>
        <dbReference type="ARBA" id="ARBA00001400"/>
    </source>
</evidence>
<evidence type="ECO:0000256" key="5">
    <source>
        <dbReference type="ARBA" id="ARBA00022485"/>
    </source>
</evidence>
<dbReference type="eggNOG" id="COG1573">
    <property type="taxonomic scope" value="Bacteria"/>
</dbReference>
<evidence type="ECO:0000256" key="10">
    <source>
        <dbReference type="ARBA" id="ARBA00023014"/>
    </source>
</evidence>
<sequence>MSGEELTLFPEIEPVRPEWGQDHYFAFLPGVKREESFLEISSLEELAARAGACSRCRLRSGCRQVVFGEGDQKADLMLVGEGPGQVEDEQGRPFVGPAGQLLDRILEACAIRRDEVYITNIVKCRPPGNRLPNPDEVAACRGWLEAQIRLMSPRIIVCLGLLATRTVIEAKATMAGIHGQWFKRGDVWMMAVYHPAALLRDPRLKRPAWEDFKLIRDKYQQLKRGELG</sequence>
<dbReference type="NCBIfam" id="TIGR00758">
    <property type="entry name" value="UDG_fam4"/>
    <property type="match status" value="1"/>
</dbReference>
<protein>
    <recommendedName>
        <fullName evidence="4">Type-4 uracil-DNA glycosylase</fullName>
        <ecNumber evidence="3">3.2.2.27</ecNumber>
    </recommendedName>
</protein>
<keyword evidence="9" id="KW-0408">Iron</keyword>
<evidence type="ECO:0000256" key="2">
    <source>
        <dbReference type="ARBA" id="ARBA00006521"/>
    </source>
</evidence>
<dbReference type="GO" id="GO:0006281">
    <property type="term" value="P:DNA repair"/>
    <property type="evidence" value="ECO:0007669"/>
    <property type="project" value="UniProtKB-KW"/>
</dbReference>
<dbReference type="PANTHER" id="PTHR33693:SF1">
    <property type="entry name" value="TYPE-4 URACIL-DNA GLYCOSYLASE"/>
    <property type="match status" value="1"/>
</dbReference>
<dbReference type="KEGG" id="slp:Slip_0557"/>
<dbReference type="GO" id="GO:0004844">
    <property type="term" value="F:uracil DNA N-glycosylase activity"/>
    <property type="evidence" value="ECO:0007669"/>
    <property type="project" value="UniProtKB-EC"/>
</dbReference>
<accession>D7CKV6</accession>
<keyword evidence="5" id="KW-0004">4Fe-4S</keyword>
<evidence type="ECO:0000256" key="9">
    <source>
        <dbReference type="ARBA" id="ARBA00023004"/>
    </source>
</evidence>
<evidence type="ECO:0000256" key="4">
    <source>
        <dbReference type="ARBA" id="ARBA00019403"/>
    </source>
</evidence>
<evidence type="ECO:0000256" key="6">
    <source>
        <dbReference type="ARBA" id="ARBA00022723"/>
    </source>
</evidence>
<keyword evidence="11" id="KW-0234">DNA repair</keyword>
<evidence type="ECO:0000256" key="7">
    <source>
        <dbReference type="ARBA" id="ARBA00022763"/>
    </source>
</evidence>
<evidence type="ECO:0000259" key="12">
    <source>
        <dbReference type="SMART" id="SM00986"/>
    </source>
</evidence>
<keyword evidence="8" id="KW-0378">Hydrolase</keyword>
<dbReference type="GO" id="GO:0051539">
    <property type="term" value="F:4 iron, 4 sulfur cluster binding"/>
    <property type="evidence" value="ECO:0007669"/>
    <property type="project" value="UniProtKB-KW"/>
</dbReference>
<dbReference type="InterPro" id="IPR051536">
    <property type="entry name" value="UDG_Type-4/5"/>
</dbReference>
<dbReference type="InterPro" id="IPR036895">
    <property type="entry name" value="Uracil-DNA_glycosylase-like_sf"/>
</dbReference>
<comment type="catalytic activity">
    <reaction evidence="1">
        <text>Hydrolyzes single-stranded DNA or mismatched double-stranded DNA and polynucleotides, releasing free uracil.</text>
        <dbReference type="EC" id="3.2.2.27"/>
    </reaction>
</comment>
<dbReference type="PANTHER" id="PTHR33693">
    <property type="entry name" value="TYPE-5 URACIL-DNA GLYCOSYLASE"/>
    <property type="match status" value="1"/>
</dbReference>
<keyword evidence="6" id="KW-0479">Metal-binding</keyword>
<dbReference type="RefSeq" id="WP_013174743.1">
    <property type="nucleotide sequence ID" value="NC_014220.1"/>
</dbReference>
<evidence type="ECO:0000313" key="13">
    <source>
        <dbReference type="EMBL" id="ADI01341.1"/>
    </source>
</evidence>
<evidence type="ECO:0000256" key="11">
    <source>
        <dbReference type="ARBA" id="ARBA00023204"/>
    </source>
</evidence>
<dbReference type="GO" id="GO:0046872">
    <property type="term" value="F:metal ion binding"/>
    <property type="evidence" value="ECO:0007669"/>
    <property type="project" value="UniProtKB-KW"/>
</dbReference>
<evidence type="ECO:0000256" key="8">
    <source>
        <dbReference type="ARBA" id="ARBA00022801"/>
    </source>
</evidence>
<dbReference type="SMART" id="SM00987">
    <property type="entry name" value="UreE_C"/>
    <property type="match status" value="1"/>
</dbReference>
<dbReference type="STRING" id="643648.Slip_0557"/>
<dbReference type="Proteomes" id="UP000000378">
    <property type="component" value="Chromosome"/>
</dbReference>
<dbReference type="CDD" id="cd10030">
    <property type="entry name" value="UDG-F4_TTUDGA_SPO1dp_like"/>
    <property type="match status" value="1"/>
</dbReference>
<dbReference type="Gene3D" id="3.40.470.10">
    <property type="entry name" value="Uracil-DNA glycosylase-like domain"/>
    <property type="match status" value="1"/>
</dbReference>
<feature type="domain" description="Uracil-DNA glycosylase-like" evidence="12">
    <location>
        <begin position="67"/>
        <end position="213"/>
    </location>
</feature>
<evidence type="ECO:0000256" key="3">
    <source>
        <dbReference type="ARBA" id="ARBA00012030"/>
    </source>
</evidence>
<evidence type="ECO:0000313" key="14">
    <source>
        <dbReference type="Proteomes" id="UP000000378"/>
    </source>
</evidence>
<keyword evidence="14" id="KW-1185">Reference proteome</keyword>
<dbReference type="HOGENOM" id="CLU_044815_1_3_9"/>
<gene>
    <name evidence="13" type="ordered locus">Slip_0557</name>
</gene>